<dbReference type="EMBL" id="SNRW01011595">
    <property type="protein sequence ID" value="KAA6374951.1"/>
    <property type="molecule type" value="Genomic_DNA"/>
</dbReference>
<sequence>SRNVSLDAPCHRYKTRSFLSLGIFPDEDILPDFNPETAIAEEQKIASKEQADEYQNAAVKYFKVKFADNQVQTKKLKNAISGDQNENFSFDFDPIKTLKRQVLLELWDYDTLEIMIRLGMLTYLFRSAKMLVVVKINGAGDNYGQKVGQPDAVVLYEVPNEKIAVKQRQQSFAFTGVEYKSRTVEVRFGGLDYETKHMKDTLKAEFNEEYTFAFYPIKTLERQILVELWDYDTVGDNNQFENASIQISEFSIRKKKINIDFSEGNESSSMSFDPAEFETLIEHEPLQSIASASLIFFTTESATNDKTLEEIGQYKATLYIKQWALYSSLYGETRIVGGWEIDLGQKNVDIEFLKPLSDSDEEEEDEEYKQEKSKPDIPTNLKRMSTFFVSEGLVFTRRLIPIFMNEGSFNLNEIAGNNEQIEGYKVSINKLISTTLLAIGEISLSTIYRK</sequence>
<feature type="region of interest" description="Disordered" evidence="1">
    <location>
        <begin position="356"/>
        <end position="377"/>
    </location>
</feature>
<gene>
    <name evidence="3" type="ORF">EZS28_029523</name>
</gene>
<feature type="domain" description="C2" evidence="2">
    <location>
        <begin position="60"/>
        <end position="121"/>
    </location>
</feature>
<dbReference type="InterPro" id="IPR035892">
    <property type="entry name" value="C2_domain_sf"/>
</dbReference>
<feature type="compositionally biased region" description="Acidic residues" evidence="1">
    <location>
        <begin position="358"/>
        <end position="368"/>
    </location>
</feature>
<organism evidence="3 4">
    <name type="scientific">Streblomastix strix</name>
    <dbReference type="NCBI Taxonomy" id="222440"/>
    <lineage>
        <taxon>Eukaryota</taxon>
        <taxon>Metamonada</taxon>
        <taxon>Preaxostyla</taxon>
        <taxon>Oxymonadida</taxon>
        <taxon>Streblomastigidae</taxon>
        <taxon>Streblomastix</taxon>
    </lineage>
</organism>
<dbReference type="CDD" id="cd00030">
    <property type="entry name" value="C2"/>
    <property type="match status" value="1"/>
</dbReference>
<feature type="non-terminal residue" evidence="3">
    <location>
        <position position="1"/>
    </location>
</feature>
<dbReference type="SUPFAM" id="SSF49562">
    <property type="entry name" value="C2 domain (Calcium/lipid-binding domain, CaLB)"/>
    <property type="match status" value="1"/>
</dbReference>
<evidence type="ECO:0000313" key="4">
    <source>
        <dbReference type="Proteomes" id="UP000324800"/>
    </source>
</evidence>
<evidence type="ECO:0000259" key="2">
    <source>
        <dbReference type="Pfam" id="PF00168"/>
    </source>
</evidence>
<feature type="domain" description="C2" evidence="2">
    <location>
        <begin position="184"/>
        <end position="252"/>
    </location>
</feature>
<dbReference type="Gene3D" id="2.60.40.150">
    <property type="entry name" value="C2 domain"/>
    <property type="match status" value="1"/>
</dbReference>
<evidence type="ECO:0000256" key="1">
    <source>
        <dbReference type="SAM" id="MobiDB-lite"/>
    </source>
</evidence>
<reference evidence="3 4" key="1">
    <citation type="submission" date="2019-03" db="EMBL/GenBank/DDBJ databases">
        <title>Single cell metagenomics reveals metabolic interactions within the superorganism composed of flagellate Streblomastix strix and complex community of Bacteroidetes bacteria on its surface.</title>
        <authorList>
            <person name="Treitli S.C."/>
            <person name="Kolisko M."/>
            <person name="Husnik F."/>
            <person name="Keeling P."/>
            <person name="Hampl V."/>
        </authorList>
    </citation>
    <scope>NUCLEOTIDE SEQUENCE [LARGE SCALE GENOMIC DNA]</scope>
    <source>
        <strain evidence="3">ST1C</strain>
    </source>
</reference>
<evidence type="ECO:0000313" key="3">
    <source>
        <dbReference type="EMBL" id="KAA6374951.1"/>
    </source>
</evidence>
<dbReference type="Proteomes" id="UP000324800">
    <property type="component" value="Unassembled WGS sequence"/>
</dbReference>
<name>A0A5J4UYG7_9EUKA</name>
<proteinExistence type="predicted"/>
<dbReference type="AlphaFoldDB" id="A0A5J4UYG7"/>
<protein>
    <recommendedName>
        <fullName evidence="2">C2 domain-containing protein</fullName>
    </recommendedName>
</protein>
<dbReference type="InterPro" id="IPR000008">
    <property type="entry name" value="C2_dom"/>
</dbReference>
<comment type="caution">
    <text evidence="3">The sequence shown here is derived from an EMBL/GenBank/DDBJ whole genome shotgun (WGS) entry which is preliminary data.</text>
</comment>
<dbReference type="Pfam" id="PF00168">
    <property type="entry name" value="C2"/>
    <property type="match status" value="2"/>
</dbReference>
<accession>A0A5J4UYG7</accession>